<evidence type="ECO:0000259" key="1">
    <source>
        <dbReference type="Pfam" id="PF06985"/>
    </source>
</evidence>
<dbReference type="OrthoDB" id="2157530at2759"/>
<dbReference type="Pfam" id="PF26639">
    <property type="entry name" value="Het-6_barrel"/>
    <property type="match status" value="1"/>
</dbReference>
<protein>
    <submittedName>
        <fullName evidence="2">Ankyrin unc44</fullName>
    </submittedName>
</protein>
<organism evidence="2 3">
    <name type="scientific">Colletotrichum musicola</name>
    <dbReference type="NCBI Taxonomy" id="2175873"/>
    <lineage>
        <taxon>Eukaryota</taxon>
        <taxon>Fungi</taxon>
        <taxon>Dikarya</taxon>
        <taxon>Ascomycota</taxon>
        <taxon>Pezizomycotina</taxon>
        <taxon>Sordariomycetes</taxon>
        <taxon>Hypocreomycetidae</taxon>
        <taxon>Glomerellales</taxon>
        <taxon>Glomerellaceae</taxon>
        <taxon>Colletotrichum</taxon>
        <taxon>Colletotrichum orchidearum species complex</taxon>
    </lineage>
</organism>
<feature type="domain" description="Heterokaryon incompatibility" evidence="1">
    <location>
        <begin position="20"/>
        <end position="127"/>
    </location>
</feature>
<dbReference type="InterPro" id="IPR052895">
    <property type="entry name" value="HetReg/Transcr_Mod"/>
</dbReference>
<reference evidence="2" key="1">
    <citation type="journal article" date="2020" name="Phytopathology">
        <title>Genome Sequence Resources of Colletotrichum truncatum, C. plurivorum, C. musicola, and C. sojae: Four Species Pathogenic to Soybean (Glycine max).</title>
        <authorList>
            <person name="Rogerio F."/>
            <person name="Boufleur T.R."/>
            <person name="Ciampi-Guillardi M."/>
            <person name="Sukno S.A."/>
            <person name="Thon M.R."/>
            <person name="Massola Junior N.S."/>
            <person name="Baroncelli R."/>
        </authorList>
    </citation>
    <scope>NUCLEOTIDE SEQUENCE</scope>
    <source>
        <strain evidence="2">LFN0074</strain>
    </source>
</reference>
<dbReference type="Proteomes" id="UP000639643">
    <property type="component" value="Unassembled WGS sequence"/>
</dbReference>
<dbReference type="Pfam" id="PF06985">
    <property type="entry name" value="HET"/>
    <property type="match status" value="1"/>
</dbReference>
<dbReference type="InterPro" id="IPR010730">
    <property type="entry name" value="HET"/>
</dbReference>
<keyword evidence="3" id="KW-1185">Reference proteome</keyword>
<accession>A0A8H6J4T6</accession>
<proteinExistence type="predicted"/>
<comment type="caution">
    <text evidence="2">The sequence shown here is derived from an EMBL/GenBank/DDBJ whole genome shotgun (WGS) entry which is preliminary data.</text>
</comment>
<gene>
    <name evidence="2" type="ORF">CMUS01_14350</name>
</gene>
<dbReference type="PANTHER" id="PTHR24148:SF73">
    <property type="entry name" value="HET DOMAIN PROTEIN (AFU_ORTHOLOGUE AFUA_8G01020)"/>
    <property type="match status" value="1"/>
</dbReference>
<dbReference type="EMBL" id="WIGM01001023">
    <property type="protein sequence ID" value="KAF6806487.1"/>
    <property type="molecule type" value="Genomic_DNA"/>
</dbReference>
<evidence type="ECO:0000313" key="3">
    <source>
        <dbReference type="Proteomes" id="UP000639643"/>
    </source>
</evidence>
<evidence type="ECO:0000313" key="2">
    <source>
        <dbReference type="EMBL" id="KAF6806487.1"/>
    </source>
</evidence>
<dbReference type="PANTHER" id="PTHR24148">
    <property type="entry name" value="ANKYRIN REPEAT DOMAIN-CONTAINING PROTEIN 39 HOMOLOG-RELATED"/>
    <property type="match status" value="1"/>
</dbReference>
<sequence>MSDPLRCDISEISMDDPPVYHALSYTWNGESPSEPLIVQDTITTAGGPGTSQLFITPNCAAGLRVLRKSLHGPGVGKRRCDRISVWVDAICIDQTSNEDKSAQVSMMADIYLRAERVVVWLGNRDAPKSAASLICAAPCAMMPLTYIGRFEDLVDGMKLLAEDPRPFYARNLSQLNRVIAMKATEPRDKVYSLRALSPQALEKLEVDYERPVTAIFADATRALMQDEERLDILYCASRRKTIIGGSEMPSWAVDFDSADTDLMGAHDFLRGGWAAASRESAPAFAFSNDGLRLRLRGTRIGLVGDLVSGVFPAVRPCKPTCVKTGTGERTAYATSLPHCCCCPYLEVLERFAEDTTRAVGPGSPAEAAMARAMHSMLRAAITSLFVDFPPLPQLEEGAGLRGLPALLAERHEFSKKVRYVTDGGRLFFTSAGSAGTGFSGVEPGDEIWLLAGLKHPFLLRPRAGGGDGYALVGSALVDCAMDGRLWPEEEEDGLEDVEIV</sequence>
<name>A0A8H6J4T6_9PEZI</name>
<dbReference type="AlphaFoldDB" id="A0A8H6J4T6"/>